<dbReference type="InterPro" id="IPR050297">
    <property type="entry name" value="LipidA_mod_glycosyltrf_83"/>
</dbReference>
<dbReference type="EMBL" id="CP036273">
    <property type="protein sequence ID" value="QDU18252.1"/>
    <property type="molecule type" value="Genomic_DNA"/>
</dbReference>
<feature type="transmembrane region" description="Helical" evidence="9">
    <location>
        <begin position="149"/>
        <end position="167"/>
    </location>
</feature>
<feature type="transmembrane region" description="Helical" evidence="9">
    <location>
        <begin position="273"/>
        <end position="291"/>
    </location>
</feature>
<feature type="transmembrane region" description="Helical" evidence="9">
    <location>
        <begin position="228"/>
        <end position="261"/>
    </location>
</feature>
<evidence type="ECO:0000256" key="8">
    <source>
        <dbReference type="SAM" id="MobiDB-lite"/>
    </source>
</evidence>
<protein>
    <submittedName>
        <fullName evidence="11">Undecaprenyl phosphate-alpha-4-amino-4-deoxy-L-arabinose arabinosyl transferase</fullName>
        <ecNumber evidence="11">2.4.2.43</ecNumber>
    </submittedName>
</protein>
<proteinExistence type="predicted"/>
<evidence type="ECO:0000256" key="7">
    <source>
        <dbReference type="ARBA" id="ARBA00023136"/>
    </source>
</evidence>
<keyword evidence="6 9" id="KW-1133">Transmembrane helix</keyword>
<comment type="subcellular location">
    <subcellularLocation>
        <location evidence="1">Cell membrane</location>
        <topology evidence="1">Multi-pass membrane protein</topology>
    </subcellularLocation>
</comment>
<dbReference type="PANTHER" id="PTHR33908:SF3">
    <property type="entry name" value="UNDECAPRENYL PHOSPHATE-ALPHA-4-AMINO-4-DEOXY-L-ARABINOSE ARABINOSYL TRANSFERASE"/>
    <property type="match status" value="1"/>
</dbReference>
<dbReference type="GO" id="GO:0103015">
    <property type="term" value="F:4-amino-4-deoxy-L-arabinose transferase activity"/>
    <property type="evidence" value="ECO:0007669"/>
    <property type="project" value="UniProtKB-EC"/>
</dbReference>
<keyword evidence="4 11" id="KW-0808">Transferase</keyword>
<dbReference type="InterPro" id="IPR038731">
    <property type="entry name" value="RgtA/B/C-like"/>
</dbReference>
<evidence type="ECO:0000256" key="9">
    <source>
        <dbReference type="SAM" id="Phobius"/>
    </source>
</evidence>
<reference evidence="11 12" key="1">
    <citation type="submission" date="2019-02" db="EMBL/GenBank/DDBJ databases">
        <title>Deep-cultivation of Planctomycetes and their phenomic and genomic characterization uncovers novel biology.</title>
        <authorList>
            <person name="Wiegand S."/>
            <person name="Jogler M."/>
            <person name="Boedeker C."/>
            <person name="Pinto D."/>
            <person name="Vollmers J."/>
            <person name="Rivas-Marin E."/>
            <person name="Kohn T."/>
            <person name="Peeters S.H."/>
            <person name="Heuer A."/>
            <person name="Rast P."/>
            <person name="Oberbeckmann S."/>
            <person name="Bunk B."/>
            <person name="Jeske O."/>
            <person name="Meyerdierks A."/>
            <person name="Storesund J.E."/>
            <person name="Kallscheuer N."/>
            <person name="Luecker S."/>
            <person name="Lage O.M."/>
            <person name="Pohl T."/>
            <person name="Merkel B.J."/>
            <person name="Hornburger P."/>
            <person name="Mueller R.-W."/>
            <person name="Bruemmer F."/>
            <person name="Labrenz M."/>
            <person name="Spormann A.M."/>
            <person name="Op den Camp H."/>
            <person name="Overmann J."/>
            <person name="Amann R."/>
            <person name="Jetten M.S.M."/>
            <person name="Mascher T."/>
            <person name="Medema M.H."/>
            <person name="Devos D.P."/>
            <person name="Kaster A.-K."/>
            <person name="Ovreas L."/>
            <person name="Rohde M."/>
            <person name="Galperin M.Y."/>
            <person name="Jogler C."/>
        </authorList>
    </citation>
    <scope>NUCLEOTIDE SEQUENCE [LARGE SCALE GENOMIC DNA]</scope>
    <source>
        <strain evidence="11 12">ETA_A1</strain>
    </source>
</reference>
<dbReference type="GO" id="GO:0005886">
    <property type="term" value="C:plasma membrane"/>
    <property type="evidence" value="ECO:0007669"/>
    <property type="project" value="UniProtKB-SubCell"/>
</dbReference>
<feature type="region of interest" description="Disordered" evidence="8">
    <location>
        <begin position="196"/>
        <end position="219"/>
    </location>
</feature>
<feature type="transmembrane region" description="Helical" evidence="9">
    <location>
        <begin position="42"/>
        <end position="60"/>
    </location>
</feature>
<keyword evidence="12" id="KW-1185">Reference proteome</keyword>
<evidence type="ECO:0000313" key="11">
    <source>
        <dbReference type="EMBL" id="QDU18252.1"/>
    </source>
</evidence>
<evidence type="ECO:0000256" key="6">
    <source>
        <dbReference type="ARBA" id="ARBA00022989"/>
    </source>
</evidence>
<dbReference type="KEGG" id="uli:ETAA1_01350"/>
<evidence type="ECO:0000256" key="1">
    <source>
        <dbReference type="ARBA" id="ARBA00004651"/>
    </source>
</evidence>
<dbReference type="EC" id="2.4.2.43" evidence="11"/>
<gene>
    <name evidence="11" type="primary">arnT_1</name>
    <name evidence="11" type="ORF">ETAA1_01350</name>
</gene>
<dbReference type="GO" id="GO:0009103">
    <property type="term" value="P:lipopolysaccharide biosynthetic process"/>
    <property type="evidence" value="ECO:0007669"/>
    <property type="project" value="TreeGrafter"/>
</dbReference>
<feature type="transmembrane region" description="Helical" evidence="9">
    <location>
        <begin position="361"/>
        <end position="380"/>
    </location>
</feature>
<dbReference type="AlphaFoldDB" id="A0A517XL58"/>
<evidence type="ECO:0000256" key="3">
    <source>
        <dbReference type="ARBA" id="ARBA00022676"/>
    </source>
</evidence>
<dbReference type="Proteomes" id="UP000319576">
    <property type="component" value="Chromosome"/>
</dbReference>
<dbReference type="Pfam" id="PF13231">
    <property type="entry name" value="PMT_2"/>
    <property type="match status" value="1"/>
</dbReference>
<feature type="transmembrane region" description="Helical" evidence="9">
    <location>
        <begin position="386"/>
        <end position="406"/>
    </location>
</feature>
<evidence type="ECO:0000256" key="5">
    <source>
        <dbReference type="ARBA" id="ARBA00022692"/>
    </source>
</evidence>
<name>A0A517XL58_9BACT</name>
<organism evidence="11 12">
    <name type="scientific">Urbifossiella limnaea</name>
    <dbReference type="NCBI Taxonomy" id="2528023"/>
    <lineage>
        <taxon>Bacteria</taxon>
        <taxon>Pseudomonadati</taxon>
        <taxon>Planctomycetota</taxon>
        <taxon>Planctomycetia</taxon>
        <taxon>Gemmatales</taxon>
        <taxon>Gemmataceae</taxon>
        <taxon>Urbifossiella</taxon>
    </lineage>
</organism>
<evidence type="ECO:0000313" key="12">
    <source>
        <dbReference type="Proteomes" id="UP000319576"/>
    </source>
</evidence>
<feature type="transmembrane region" description="Helical" evidence="9">
    <location>
        <begin position="418"/>
        <end position="436"/>
    </location>
</feature>
<keyword evidence="2" id="KW-1003">Cell membrane</keyword>
<keyword evidence="7 9" id="KW-0472">Membrane</keyword>
<evidence type="ECO:0000259" key="10">
    <source>
        <dbReference type="Pfam" id="PF13231"/>
    </source>
</evidence>
<evidence type="ECO:0000256" key="4">
    <source>
        <dbReference type="ARBA" id="ARBA00022679"/>
    </source>
</evidence>
<evidence type="ECO:0000256" key="2">
    <source>
        <dbReference type="ARBA" id="ARBA00022475"/>
    </source>
</evidence>
<keyword evidence="3 11" id="KW-0328">Glycosyltransferase</keyword>
<feature type="domain" description="Glycosyltransferase RgtA/B/C/D-like" evidence="10">
    <location>
        <begin position="100"/>
        <end position="194"/>
    </location>
</feature>
<dbReference type="PANTHER" id="PTHR33908">
    <property type="entry name" value="MANNOSYLTRANSFERASE YKCB-RELATED"/>
    <property type="match status" value="1"/>
</dbReference>
<feature type="transmembrane region" description="Helical" evidence="9">
    <location>
        <begin position="174"/>
        <end position="192"/>
    </location>
</feature>
<feature type="transmembrane region" description="Helical" evidence="9">
    <location>
        <begin position="126"/>
        <end position="143"/>
    </location>
</feature>
<accession>A0A517XL58</accession>
<keyword evidence="5 9" id="KW-0812">Transmembrane</keyword>
<sequence length="551" mass="59340">MSAADTSTSRDRPGAAASAPILRTQIVDHSSRSLSVAARRSVWFHVTAVVGVAALFTAGLGSRELVSSHEARAAQNAQRMLDTGEWGLPVLFDGQVDLQKPPGYYWLVAAAGWLNGGTVTEACARLPAALAGLLTVALVYGWLRREGRPVAAVVAALTLATAGHFTAISRTARIDVPLTCAVAVALVAFYRGTNAPASGPRQRAVPQRHSCAEEQPADAGRSPFRHPYFLLAAVAAAAGVLLKGPVALALVGPAAVAWLVVKPRGGGGLPVPAALLGVTVVLGLAAPWFLWANAATDGEFVRVFFWHHNVERFAGTSPTLASHPVWYYLPRLAADFLPWTPALALLTAWAVRTGGWRADPLFRFGVVWVVTMFAVLSAAKFKRADYLLPLYPGAAVVLGCAAERWLATRSNTRTVRRATWAFALVLAGVAVGWGVMTQVVEPAEEAREGKRAFAAFIRSQAPEPEPVLMFRAESHLLAFHLRRPIDTKVEWHDLAAWLREPGPRFVVMPPEYVYPAGEIVKVRRLVEVGRLEQFTGAKPPRPLVFLRTADE</sequence>
<dbReference type="GO" id="GO:0010041">
    <property type="term" value="P:response to iron(III) ion"/>
    <property type="evidence" value="ECO:0007669"/>
    <property type="project" value="TreeGrafter"/>
</dbReference>